<dbReference type="GO" id="GO:0018169">
    <property type="term" value="F:ribosomal S6-glutamic acid ligase activity"/>
    <property type="evidence" value="ECO:0007669"/>
    <property type="project" value="TreeGrafter"/>
</dbReference>
<protein>
    <recommendedName>
        <fullName evidence="3">ATP-grasp domain-containing protein</fullName>
    </recommendedName>
</protein>
<sequence length="360" mass="40687">MTRPIVLILTRAEDAHAPPVIQELRRRGVQPVCLDLAELPTLLAHSPLTATLSTSVPNWQGLCLCPREASWKIEEVLSVWWRRPRFPQAADAYAPAVQTFIQHETARGFLGVLAERPVLLTSSGQPQRAAPSASPPCWWLRPCWVNQRERLQAAEYKPAQLQAAVQLGWRIPRTLLTTDPAAARAFLEQCQGRVICKALARELLPATPPLTETQVVYTQRVLPEHAGWLEGVRSAPTLFQEEIPKALELRVVVMGQQIFAFEIYSQASERTRLDWRRCYTDLRYGRRQLSSETERRLVGLLRHFRLQFAAVDLIVTPEGEEVFLELNPAGQWYWLEQQTGVPLAAAMATVLASPEEVGLW</sequence>
<dbReference type="PANTHER" id="PTHR21621">
    <property type="entry name" value="RIBOSOMAL PROTEIN S6 MODIFICATION PROTEIN"/>
    <property type="match status" value="1"/>
</dbReference>
<evidence type="ECO:0000313" key="2">
    <source>
        <dbReference type="Proteomes" id="UP000248706"/>
    </source>
</evidence>
<reference evidence="1 2" key="1">
    <citation type="submission" date="2016-08" db="EMBL/GenBank/DDBJ databases">
        <title>Analysis of Carbohydrate Active Enzymes in Thermogemmatispora T81 Reveals Carbohydrate Degradation Ability.</title>
        <authorList>
            <person name="Tomazini A."/>
            <person name="Lal S."/>
            <person name="Stott M."/>
            <person name="Henrissat B."/>
            <person name="Polikarpov I."/>
            <person name="Sparling R."/>
            <person name="Levin D.B."/>
        </authorList>
    </citation>
    <scope>NUCLEOTIDE SEQUENCE [LARGE SCALE GENOMIC DNA]</scope>
    <source>
        <strain evidence="1 2">T81</strain>
    </source>
</reference>
<proteinExistence type="predicted"/>
<dbReference type="AlphaFoldDB" id="A0A328VAZ7"/>
<organism evidence="1 2">
    <name type="scientific">Thermogemmatispora tikiterensis</name>
    <dbReference type="NCBI Taxonomy" id="1825093"/>
    <lineage>
        <taxon>Bacteria</taxon>
        <taxon>Bacillati</taxon>
        <taxon>Chloroflexota</taxon>
        <taxon>Ktedonobacteria</taxon>
        <taxon>Thermogemmatisporales</taxon>
        <taxon>Thermogemmatisporaceae</taxon>
        <taxon>Thermogemmatispora</taxon>
    </lineage>
</organism>
<keyword evidence="2" id="KW-1185">Reference proteome</keyword>
<dbReference type="Gene3D" id="3.30.470.20">
    <property type="entry name" value="ATP-grasp fold, B domain"/>
    <property type="match status" value="1"/>
</dbReference>
<name>A0A328VAZ7_9CHLR</name>
<dbReference type="EMBL" id="MCIF01000002">
    <property type="protein sequence ID" value="RAQ93901.1"/>
    <property type="molecule type" value="Genomic_DNA"/>
</dbReference>
<gene>
    <name evidence="1" type="ORF">A4R35_00050</name>
</gene>
<dbReference type="SUPFAM" id="SSF56059">
    <property type="entry name" value="Glutathione synthetase ATP-binding domain-like"/>
    <property type="match status" value="1"/>
</dbReference>
<dbReference type="GO" id="GO:0005737">
    <property type="term" value="C:cytoplasm"/>
    <property type="evidence" value="ECO:0007669"/>
    <property type="project" value="TreeGrafter"/>
</dbReference>
<dbReference type="GO" id="GO:0009432">
    <property type="term" value="P:SOS response"/>
    <property type="evidence" value="ECO:0007669"/>
    <property type="project" value="TreeGrafter"/>
</dbReference>
<evidence type="ECO:0008006" key="3">
    <source>
        <dbReference type="Google" id="ProtNLM"/>
    </source>
</evidence>
<comment type="caution">
    <text evidence="1">The sequence shown here is derived from an EMBL/GenBank/DDBJ whole genome shotgun (WGS) entry which is preliminary data.</text>
</comment>
<dbReference type="OrthoDB" id="583309at2"/>
<accession>A0A328VAZ7</accession>
<dbReference type="PANTHER" id="PTHR21621:SF0">
    <property type="entry name" value="BETA-CITRYLGLUTAMATE SYNTHASE B-RELATED"/>
    <property type="match status" value="1"/>
</dbReference>
<evidence type="ECO:0000313" key="1">
    <source>
        <dbReference type="EMBL" id="RAQ93901.1"/>
    </source>
</evidence>
<dbReference type="RefSeq" id="WP_112425350.1">
    <property type="nucleotide sequence ID" value="NZ_MCIF01000002.1"/>
</dbReference>
<dbReference type="Proteomes" id="UP000248706">
    <property type="component" value="Unassembled WGS sequence"/>
</dbReference>